<evidence type="ECO:0000256" key="2">
    <source>
        <dbReference type="ARBA" id="ARBA00023015"/>
    </source>
</evidence>
<dbReference type="Pfam" id="PF00440">
    <property type="entry name" value="TetR_N"/>
    <property type="match status" value="1"/>
</dbReference>
<organism evidence="9 10">
    <name type="scientific">Thermobifida alba</name>
    <name type="common">Thermomonospora alba</name>
    <dbReference type="NCBI Taxonomy" id="53522"/>
    <lineage>
        <taxon>Bacteria</taxon>
        <taxon>Bacillati</taxon>
        <taxon>Actinomycetota</taxon>
        <taxon>Actinomycetes</taxon>
        <taxon>Streptosporangiales</taxon>
        <taxon>Nocardiopsidaceae</taxon>
        <taxon>Thermobifida</taxon>
    </lineage>
</organism>
<dbReference type="EMBL" id="CP051627">
    <property type="protein sequence ID" value="UPT23115.1"/>
    <property type="molecule type" value="Genomic_DNA"/>
</dbReference>
<protein>
    <submittedName>
        <fullName evidence="9">GntR family transcriptional regulator</fullName>
    </submittedName>
</protein>
<dbReference type="Gene3D" id="1.10.357.10">
    <property type="entry name" value="Tetracycline Repressor, domain 2"/>
    <property type="match status" value="1"/>
</dbReference>
<dbReference type="InterPro" id="IPR009057">
    <property type="entry name" value="Homeodomain-like_sf"/>
</dbReference>
<dbReference type="Pfam" id="PF02909">
    <property type="entry name" value="TetR_C_1"/>
    <property type="match status" value="1"/>
</dbReference>
<sequence>MTHLLSSCGVRPRCSTRLVYEINENGKNGFQSRGVRLGALVHRKRETFAESDRRGRWRGVATRFHRSPPPSWCTSAPTAFGSPGGTLVNDPAARREPPYARIAADIRARIESGELRPGDRVPSTREITRRWGVAMATATRALAVLRDEGLILPRRGVGSVVRETGDPRRRGSGPRPRRPRPRGAETGLSPAAIVRAAIGVADAEGIDGLSMRRVAARLGVTTMALYRYVSAKDDLVLLMADTVFAEHALPDPPGNWRDGLELAARSHWAMFRRHPWMARVVSLPRPLLTGGAIARTEWMVRLLTSHGHDPSTALHAVVSLTGYVLGMAGQFCAETEEGETGLSAAEWWRAQEERLAEFEESGDYPALFSAPEPPDIDAVFDFGLRRLLDGLEGFLGPGGAGAPRHAAADDSPR</sequence>
<dbReference type="PRINTS" id="PR00400">
    <property type="entry name" value="TETREPRESSOR"/>
</dbReference>
<dbReference type="Gene3D" id="1.10.10.10">
    <property type="entry name" value="Winged helix-like DNA-binding domain superfamily/Winged helix DNA-binding domain"/>
    <property type="match status" value="1"/>
</dbReference>
<dbReference type="InterPro" id="IPR001647">
    <property type="entry name" value="HTH_TetR"/>
</dbReference>
<name>A0ABY4L5Y8_THEAE</name>
<feature type="DNA-binding region" description="H-T-H motif" evidence="5">
    <location>
        <begin position="210"/>
        <end position="229"/>
    </location>
</feature>
<keyword evidence="4" id="KW-0804">Transcription</keyword>
<dbReference type="Gene3D" id="1.10.10.60">
    <property type="entry name" value="Homeodomain-like"/>
    <property type="match status" value="1"/>
</dbReference>
<evidence type="ECO:0000256" key="6">
    <source>
        <dbReference type="SAM" id="MobiDB-lite"/>
    </source>
</evidence>
<proteinExistence type="predicted"/>
<evidence type="ECO:0000313" key="10">
    <source>
        <dbReference type="Proteomes" id="UP000832041"/>
    </source>
</evidence>
<dbReference type="InterPro" id="IPR050109">
    <property type="entry name" value="HTH-type_TetR-like_transc_reg"/>
</dbReference>
<dbReference type="PANTHER" id="PTHR30055">
    <property type="entry name" value="HTH-TYPE TRANSCRIPTIONAL REGULATOR RUTR"/>
    <property type="match status" value="1"/>
</dbReference>
<accession>A0ABY4L5Y8</accession>
<evidence type="ECO:0000256" key="1">
    <source>
        <dbReference type="ARBA" id="ARBA00022491"/>
    </source>
</evidence>
<dbReference type="SUPFAM" id="SSF46785">
    <property type="entry name" value="Winged helix' DNA-binding domain"/>
    <property type="match status" value="1"/>
</dbReference>
<reference evidence="9 10" key="1">
    <citation type="submission" date="2020-04" db="EMBL/GenBank/DDBJ databases">
        <title>Thermobifida alba genome sequencing and assembly.</title>
        <authorList>
            <person name="Luzics S."/>
            <person name="Horvath B."/>
            <person name="Nagy I."/>
            <person name="Toth A."/>
            <person name="Nagy I."/>
            <person name="Kukolya J."/>
        </authorList>
    </citation>
    <scope>NUCLEOTIDE SEQUENCE [LARGE SCALE GENOMIC DNA]</scope>
    <source>
        <strain evidence="9 10">DSM 43795</strain>
    </source>
</reference>
<dbReference type="PROSITE" id="PS50949">
    <property type="entry name" value="HTH_GNTR"/>
    <property type="match status" value="1"/>
</dbReference>
<evidence type="ECO:0000313" key="9">
    <source>
        <dbReference type="EMBL" id="UPT23115.1"/>
    </source>
</evidence>
<dbReference type="InterPro" id="IPR003012">
    <property type="entry name" value="Tet_transcr_reg_TetR"/>
</dbReference>
<dbReference type="InterPro" id="IPR000524">
    <property type="entry name" value="Tscrpt_reg_HTH_GntR"/>
</dbReference>
<dbReference type="InterPro" id="IPR004111">
    <property type="entry name" value="Repressor_TetR_C"/>
</dbReference>
<keyword evidence="1" id="KW-0678">Repressor</keyword>
<feature type="domain" description="HTH gntR-type" evidence="7">
    <location>
        <begin position="96"/>
        <end position="164"/>
    </location>
</feature>
<dbReference type="Pfam" id="PF00392">
    <property type="entry name" value="GntR"/>
    <property type="match status" value="1"/>
</dbReference>
<keyword evidence="10" id="KW-1185">Reference proteome</keyword>
<keyword evidence="2" id="KW-0805">Transcription regulation</keyword>
<dbReference type="InterPro" id="IPR036388">
    <property type="entry name" value="WH-like_DNA-bd_sf"/>
</dbReference>
<feature type="region of interest" description="Disordered" evidence="6">
    <location>
        <begin position="161"/>
        <end position="186"/>
    </location>
</feature>
<dbReference type="Proteomes" id="UP000832041">
    <property type="component" value="Chromosome"/>
</dbReference>
<dbReference type="CDD" id="cd07377">
    <property type="entry name" value="WHTH_GntR"/>
    <property type="match status" value="1"/>
</dbReference>
<evidence type="ECO:0000256" key="5">
    <source>
        <dbReference type="PROSITE-ProRule" id="PRU00335"/>
    </source>
</evidence>
<feature type="compositionally biased region" description="Basic residues" evidence="6">
    <location>
        <begin position="170"/>
        <end position="181"/>
    </location>
</feature>
<evidence type="ECO:0000259" key="7">
    <source>
        <dbReference type="PROSITE" id="PS50949"/>
    </source>
</evidence>
<keyword evidence="3 5" id="KW-0238">DNA-binding</keyword>
<gene>
    <name evidence="9" type="ORF">FOF52_21035</name>
</gene>
<dbReference type="SMART" id="SM00345">
    <property type="entry name" value="HTH_GNTR"/>
    <property type="match status" value="1"/>
</dbReference>
<dbReference type="SUPFAM" id="SSF46689">
    <property type="entry name" value="Homeodomain-like"/>
    <property type="match status" value="1"/>
</dbReference>
<dbReference type="InterPro" id="IPR036390">
    <property type="entry name" value="WH_DNA-bd_sf"/>
</dbReference>
<dbReference type="PROSITE" id="PS50977">
    <property type="entry name" value="HTH_TETR_2"/>
    <property type="match status" value="1"/>
</dbReference>
<evidence type="ECO:0000256" key="3">
    <source>
        <dbReference type="ARBA" id="ARBA00023125"/>
    </source>
</evidence>
<evidence type="ECO:0000259" key="8">
    <source>
        <dbReference type="PROSITE" id="PS50977"/>
    </source>
</evidence>
<dbReference type="InterPro" id="IPR036271">
    <property type="entry name" value="Tet_transcr_reg_TetR-rel_C_sf"/>
</dbReference>
<dbReference type="SUPFAM" id="SSF48498">
    <property type="entry name" value="Tetracyclin repressor-like, C-terminal domain"/>
    <property type="match status" value="1"/>
</dbReference>
<evidence type="ECO:0000256" key="4">
    <source>
        <dbReference type="ARBA" id="ARBA00023163"/>
    </source>
</evidence>
<dbReference type="PANTHER" id="PTHR30055:SF151">
    <property type="entry name" value="TRANSCRIPTIONAL REGULATORY PROTEIN"/>
    <property type="match status" value="1"/>
</dbReference>
<feature type="domain" description="HTH tetR-type" evidence="8">
    <location>
        <begin position="187"/>
        <end position="247"/>
    </location>
</feature>